<dbReference type="Proteomes" id="UP000251571">
    <property type="component" value="Unassembled WGS sequence"/>
</dbReference>
<reference evidence="2 4" key="1">
    <citation type="submission" date="2016-10" db="EMBL/GenBank/DDBJ databases">
        <authorList>
            <person name="Cai Z."/>
        </authorList>
    </citation>
    <scope>NUCLEOTIDE SEQUENCE [LARGE SCALE GENOMIC DNA]</scope>
    <source>
        <strain evidence="2 4">DSM 25227</strain>
    </source>
</reference>
<protein>
    <recommendedName>
        <fullName evidence="5">Pectate lyase superfamily protein</fullName>
    </recommendedName>
</protein>
<dbReference type="RefSeq" id="WP_109566132.1">
    <property type="nucleotide sequence ID" value="NZ_QGDJ01000016.1"/>
</dbReference>
<accession>A0A2Y9B7I5</accession>
<dbReference type="InterPro" id="IPR011050">
    <property type="entry name" value="Pectin_lyase_fold/virulence"/>
</dbReference>
<dbReference type="InterPro" id="IPR012334">
    <property type="entry name" value="Pectin_lyas_fold"/>
</dbReference>
<evidence type="ECO:0000313" key="4">
    <source>
        <dbReference type="Proteomes" id="UP000251571"/>
    </source>
</evidence>
<sequence length="590" mass="63019">MTETLDRFGARGDGRTDDTAAFQRAVEWSAAQGGAMVRATSGAVYRLTERIRSTGPLRLDLGDAELILDAEHAGLQAAARLEGPFDLRETQDGGTRISVALPDDTPLPAPGSWIKIVSDALAPWQRDRGSDDRVYAIAEWAEIGEGSTRSQLVLARPLRVRRGIDPRSVPGDEDSVWPWDTRYRPCVVWAHAHPVTIAGGVWAHPPNRDAWNAPTLLVLGHVDPLIERVHIARGYDTGIRLTGTQGARIVDCRAEMLASDPGKGRFGYGVADGGGRGTLVQGLRGTDTRSLFTTSIGPSERGERRTARLLGMGSSEAILVRDGQAGPHESAPWDTHHDGRHVTFERITATGGGGPAVSIRARETAVRGLVLNGTERGILVFTDWGGGREDGDNWLNGATRADYPMVQVADYAGTCRRRPIFVRAGTLSLTGTGRITTQACCGLRLSGGTVTVTGAHRIALGSEVGEEDDEEALIRLFQGHEKSRRIFGGATVDVAGLLELDGRAIGRAGTYGLYLEENTQVRVSGLLVLRLPALATDLRGGQGRLDILGTGSVAVTRPERDGAVLLDASGSTQITERALERLIAAYAPGP</sequence>
<proteinExistence type="predicted"/>
<evidence type="ECO:0008006" key="5">
    <source>
        <dbReference type="Google" id="ProtNLM"/>
    </source>
</evidence>
<dbReference type="EMBL" id="QGDJ01000016">
    <property type="protein sequence ID" value="PWJ12456.1"/>
    <property type="molecule type" value="Genomic_DNA"/>
</dbReference>
<evidence type="ECO:0000313" key="2">
    <source>
        <dbReference type="EMBL" id="SSA50937.1"/>
    </source>
</evidence>
<evidence type="ECO:0000313" key="1">
    <source>
        <dbReference type="EMBL" id="PWJ12456.1"/>
    </source>
</evidence>
<dbReference type="Proteomes" id="UP000245839">
    <property type="component" value="Unassembled WGS sequence"/>
</dbReference>
<dbReference type="AlphaFoldDB" id="A0A2Y9B7I5"/>
<dbReference type="SUPFAM" id="SSF51126">
    <property type="entry name" value="Pectin lyase-like"/>
    <property type="match status" value="1"/>
</dbReference>
<evidence type="ECO:0000313" key="3">
    <source>
        <dbReference type="Proteomes" id="UP000245839"/>
    </source>
</evidence>
<reference evidence="1 3" key="2">
    <citation type="submission" date="2018-03" db="EMBL/GenBank/DDBJ databases">
        <title>Genomic Encyclopedia of Archaeal and Bacterial Type Strains, Phase II (KMG-II): from individual species to whole genera.</title>
        <authorList>
            <person name="Goeker M."/>
        </authorList>
    </citation>
    <scope>NUCLEOTIDE SEQUENCE [LARGE SCALE GENOMIC DNA]</scope>
    <source>
        <strain evidence="1 3">DSM 25227</strain>
    </source>
</reference>
<organism evidence="2 4">
    <name type="scientific">Jannaschia seohaensis</name>
    <dbReference type="NCBI Taxonomy" id="475081"/>
    <lineage>
        <taxon>Bacteria</taxon>
        <taxon>Pseudomonadati</taxon>
        <taxon>Pseudomonadota</taxon>
        <taxon>Alphaproteobacteria</taxon>
        <taxon>Rhodobacterales</taxon>
        <taxon>Roseobacteraceae</taxon>
        <taxon>Jannaschia</taxon>
    </lineage>
</organism>
<keyword evidence="3" id="KW-1185">Reference proteome</keyword>
<gene>
    <name evidence="1" type="ORF">BCF38_11614</name>
    <name evidence="2" type="ORF">SAMN05421539_11614</name>
</gene>
<dbReference type="Gene3D" id="2.160.20.10">
    <property type="entry name" value="Single-stranded right-handed beta-helix, Pectin lyase-like"/>
    <property type="match status" value="1"/>
</dbReference>
<name>A0A2Y9B7I5_9RHOB</name>
<dbReference type="OrthoDB" id="7779280at2"/>
<dbReference type="EMBL" id="UETC01000016">
    <property type="protein sequence ID" value="SSA50937.1"/>
    <property type="molecule type" value="Genomic_DNA"/>
</dbReference>